<name>A0A175VSV4_9PEZI</name>
<comment type="caution">
    <text evidence="2">The sequence shown here is derived from an EMBL/GenBank/DDBJ whole genome shotgun (WGS) entry which is preliminary data.</text>
</comment>
<keyword evidence="3" id="KW-1185">Reference proteome</keyword>
<dbReference type="SUPFAM" id="SSF81383">
    <property type="entry name" value="F-box domain"/>
    <property type="match status" value="1"/>
</dbReference>
<feature type="compositionally biased region" description="Basic and acidic residues" evidence="1">
    <location>
        <begin position="59"/>
        <end position="73"/>
    </location>
</feature>
<evidence type="ECO:0000313" key="2">
    <source>
        <dbReference type="EMBL" id="KXX74392.1"/>
    </source>
</evidence>
<proteinExistence type="predicted"/>
<feature type="region of interest" description="Disordered" evidence="1">
    <location>
        <begin position="50"/>
        <end position="89"/>
    </location>
</feature>
<evidence type="ECO:0008006" key="4">
    <source>
        <dbReference type="Google" id="ProtNLM"/>
    </source>
</evidence>
<dbReference type="VEuPathDB" id="FungiDB:MMYC01_209937"/>
<reference evidence="2 3" key="1">
    <citation type="journal article" date="2016" name="Genome Announc.">
        <title>Genome Sequence of Madurella mycetomatis mm55, Isolated from a Human Mycetoma Case in Sudan.</title>
        <authorList>
            <person name="Smit S."/>
            <person name="Derks M.F."/>
            <person name="Bervoets S."/>
            <person name="Fahal A."/>
            <person name="van Leeuwen W."/>
            <person name="van Belkum A."/>
            <person name="van de Sande W.W."/>
        </authorList>
    </citation>
    <scope>NUCLEOTIDE SEQUENCE [LARGE SCALE GENOMIC DNA]</scope>
    <source>
        <strain evidence="3">mm55</strain>
    </source>
</reference>
<accession>A0A175VSV4</accession>
<dbReference type="EMBL" id="LCTW02000357">
    <property type="protein sequence ID" value="KXX74392.1"/>
    <property type="molecule type" value="Genomic_DNA"/>
</dbReference>
<dbReference type="OrthoDB" id="2588098at2759"/>
<gene>
    <name evidence="2" type="ORF">MMYC01_209937</name>
</gene>
<evidence type="ECO:0000313" key="3">
    <source>
        <dbReference type="Proteomes" id="UP000078237"/>
    </source>
</evidence>
<organism evidence="2 3">
    <name type="scientific">Madurella mycetomatis</name>
    <dbReference type="NCBI Taxonomy" id="100816"/>
    <lineage>
        <taxon>Eukaryota</taxon>
        <taxon>Fungi</taxon>
        <taxon>Dikarya</taxon>
        <taxon>Ascomycota</taxon>
        <taxon>Pezizomycotina</taxon>
        <taxon>Sordariomycetes</taxon>
        <taxon>Sordariomycetidae</taxon>
        <taxon>Sordariales</taxon>
        <taxon>Sordariales incertae sedis</taxon>
        <taxon>Madurella</taxon>
    </lineage>
</organism>
<dbReference type="Proteomes" id="UP000078237">
    <property type="component" value="Unassembled WGS sequence"/>
</dbReference>
<dbReference type="InterPro" id="IPR036047">
    <property type="entry name" value="F-box-like_dom_sf"/>
</dbReference>
<dbReference type="AlphaFoldDB" id="A0A175VSV4"/>
<dbReference type="CDD" id="cd09917">
    <property type="entry name" value="F-box_SF"/>
    <property type="match status" value="1"/>
</dbReference>
<protein>
    <recommendedName>
        <fullName evidence="4">F-box domain-containing protein</fullName>
    </recommendedName>
</protein>
<evidence type="ECO:0000256" key="1">
    <source>
        <dbReference type="SAM" id="MobiDB-lite"/>
    </source>
</evidence>
<sequence>MALPRSRSLRDLLFGGSADVLVRLLTVPVRPQSLPFPLVLSRNGRRATQTISASGDSLQETRGDKQFKRKADSEGPPGSPRYHKRAKTHGGNDALAFSDLPPEIHLLIFDHIEFIEDIICLGLASRYFWTFARDYVHTYYMSFLGRWAGENIVCVGKGVKPGDYPRGLFSAEELDTFQQRKANLWVPNDGHLQYVLCGEPFSLRHFTSPRVSVVEEAPDLGAESWRLYSHCRGRAKQEDSAFRATYSELVVTMSTYTPRDQPWILRNLTTKQFVRSEAIALKPEYIRGPDISVLGFGEVVLSRICWSTSSSVGLNERTNISRGVWAGHCFDITTLARHQDDTGGEEWTDVSDEVAKEIANIWQAEYGADLRGELCYWYQRRPNRPFFDITP</sequence>